<feature type="compositionally biased region" description="Polar residues" evidence="5">
    <location>
        <begin position="1"/>
        <end position="24"/>
    </location>
</feature>
<keyword evidence="4" id="KW-0175">Coiled coil</keyword>
<keyword evidence="1" id="KW-0346">Stress response</keyword>
<evidence type="ECO:0000259" key="6">
    <source>
        <dbReference type="PROSITE" id="PS01031"/>
    </source>
</evidence>
<dbReference type="InterPro" id="IPR044587">
    <property type="entry name" value="HSP21-like"/>
</dbReference>
<feature type="region of interest" description="Disordered" evidence="5">
    <location>
        <begin position="1"/>
        <end position="26"/>
    </location>
</feature>
<comment type="similarity">
    <text evidence="2 3">Belongs to the small heat shock protein (HSP20) family.</text>
</comment>
<dbReference type="EMBL" id="SDAM02002078">
    <property type="protein sequence ID" value="KAH6821476.1"/>
    <property type="molecule type" value="Genomic_DNA"/>
</dbReference>
<evidence type="ECO:0000313" key="8">
    <source>
        <dbReference type="Proteomes" id="UP001190926"/>
    </source>
</evidence>
<proteinExistence type="inferred from homology"/>
<sequence length="225" mass="25553">MSSQTPRLYTLSSKFPHFQSSPISGRNCPKIAVRALAVDGGRENLDHLQRQNKQQQQQQAKKRAAPVAPIGLWDRFPTARTVQQMMETMDRMMEEPLAYSGGWPSPSPATDTVSYGRGRTPWEIKEAETEYKLRFDMPGMTREDVKVWVEEQMLVVKAEKQPKRTTVENDGDEWSAKSYGRYSSRIALPENVEFEKIKAEVKDGVLYIAIPKASKAAKVFDISVQ</sequence>
<dbReference type="Pfam" id="PF00011">
    <property type="entry name" value="HSP20"/>
    <property type="match status" value="1"/>
</dbReference>
<dbReference type="CDD" id="cd06464">
    <property type="entry name" value="ACD_sHsps-like"/>
    <property type="match status" value="1"/>
</dbReference>
<reference evidence="7 8" key="1">
    <citation type="journal article" date="2021" name="Nat. Commun.">
        <title>Incipient diploidization of the medicinal plant Perilla within 10,000 years.</title>
        <authorList>
            <person name="Zhang Y."/>
            <person name="Shen Q."/>
            <person name="Leng L."/>
            <person name="Zhang D."/>
            <person name="Chen S."/>
            <person name="Shi Y."/>
            <person name="Ning Z."/>
            <person name="Chen S."/>
        </authorList>
    </citation>
    <scope>NUCLEOTIDE SEQUENCE [LARGE SCALE GENOMIC DNA]</scope>
    <source>
        <strain evidence="8">cv. PC099</strain>
    </source>
</reference>
<gene>
    <name evidence="7" type="ORF">C2S53_009714</name>
</gene>
<evidence type="ECO:0000256" key="1">
    <source>
        <dbReference type="ARBA" id="ARBA00023016"/>
    </source>
</evidence>
<protein>
    <recommendedName>
        <fullName evidence="6">SHSP domain-containing protein</fullName>
    </recommendedName>
</protein>
<dbReference type="GO" id="GO:0009408">
    <property type="term" value="P:response to heat"/>
    <property type="evidence" value="ECO:0007669"/>
    <property type="project" value="InterPro"/>
</dbReference>
<dbReference type="PROSITE" id="PS01031">
    <property type="entry name" value="SHSP"/>
    <property type="match status" value="1"/>
</dbReference>
<organism evidence="7 8">
    <name type="scientific">Perilla frutescens var. hirtella</name>
    <name type="common">Perilla citriodora</name>
    <name type="synonym">Perilla setoyensis</name>
    <dbReference type="NCBI Taxonomy" id="608512"/>
    <lineage>
        <taxon>Eukaryota</taxon>
        <taxon>Viridiplantae</taxon>
        <taxon>Streptophyta</taxon>
        <taxon>Embryophyta</taxon>
        <taxon>Tracheophyta</taxon>
        <taxon>Spermatophyta</taxon>
        <taxon>Magnoliopsida</taxon>
        <taxon>eudicotyledons</taxon>
        <taxon>Gunneridae</taxon>
        <taxon>Pentapetalae</taxon>
        <taxon>asterids</taxon>
        <taxon>lamiids</taxon>
        <taxon>Lamiales</taxon>
        <taxon>Lamiaceae</taxon>
        <taxon>Nepetoideae</taxon>
        <taxon>Elsholtzieae</taxon>
        <taxon>Perilla</taxon>
    </lineage>
</organism>
<feature type="domain" description="SHSP" evidence="6">
    <location>
        <begin position="113"/>
        <end position="225"/>
    </location>
</feature>
<dbReference type="InterPro" id="IPR008978">
    <property type="entry name" value="HSP20-like_chaperone"/>
</dbReference>
<dbReference type="Gene3D" id="2.60.40.790">
    <property type="match status" value="1"/>
</dbReference>
<dbReference type="PANTHER" id="PTHR46733">
    <property type="entry name" value="26.5 KDA HEAT SHOCK PROTEIN, MITOCHONDRIAL"/>
    <property type="match status" value="1"/>
</dbReference>
<dbReference type="PANTHER" id="PTHR46733:SF2">
    <property type="entry name" value="25.3 KDA HEAT SHOCK PROTEIN, CHLOROPLASTIC-LIKE"/>
    <property type="match status" value="1"/>
</dbReference>
<evidence type="ECO:0000313" key="7">
    <source>
        <dbReference type="EMBL" id="KAH6821476.1"/>
    </source>
</evidence>
<feature type="coiled-coil region" evidence="4">
    <location>
        <begin position="38"/>
        <end position="65"/>
    </location>
</feature>
<dbReference type="AlphaFoldDB" id="A0AAD4IUC0"/>
<evidence type="ECO:0000256" key="4">
    <source>
        <dbReference type="SAM" id="Coils"/>
    </source>
</evidence>
<keyword evidence="8" id="KW-1185">Reference proteome</keyword>
<dbReference type="InterPro" id="IPR002068">
    <property type="entry name" value="A-crystallin/Hsp20_dom"/>
</dbReference>
<evidence type="ECO:0000256" key="2">
    <source>
        <dbReference type="PROSITE-ProRule" id="PRU00285"/>
    </source>
</evidence>
<dbReference type="SUPFAM" id="SSF49764">
    <property type="entry name" value="HSP20-like chaperones"/>
    <property type="match status" value="1"/>
</dbReference>
<accession>A0AAD4IUC0</accession>
<evidence type="ECO:0000256" key="5">
    <source>
        <dbReference type="SAM" id="MobiDB-lite"/>
    </source>
</evidence>
<name>A0AAD4IUC0_PERFH</name>
<dbReference type="Proteomes" id="UP001190926">
    <property type="component" value="Unassembled WGS sequence"/>
</dbReference>
<evidence type="ECO:0000256" key="3">
    <source>
        <dbReference type="RuleBase" id="RU003616"/>
    </source>
</evidence>
<feature type="region of interest" description="Disordered" evidence="5">
    <location>
        <begin position="98"/>
        <end position="117"/>
    </location>
</feature>
<comment type="caution">
    <text evidence="7">The sequence shown here is derived from an EMBL/GenBank/DDBJ whole genome shotgun (WGS) entry which is preliminary data.</text>
</comment>